<proteinExistence type="predicted"/>
<accession>A0A2J7QYE9</accession>
<protein>
    <submittedName>
        <fullName evidence="1">Uncharacterized protein</fullName>
    </submittedName>
</protein>
<evidence type="ECO:0000313" key="2">
    <source>
        <dbReference type="Proteomes" id="UP000235965"/>
    </source>
</evidence>
<comment type="caution">
    <text evidence="1">The sequence shown here is derived from an EMBL/GenBank/DDBJ whole genome shotgun (WGS) entry which is preliminary data.</text>
</comment>
<organism evidence="1 2">
    <name type="scientific">Cryptotermes secundus</name>
    <dbReference type="NCBI Taxonomy" id="105785"/>
    <lineage>
        <taxon>Eukaryota</taxon>
        <taxon>Metazoa</taxon>
        <taxon>Ecdysozoa</taxon>
        <taxon>Arthropoda</taxon>
        <taxon>Hexapoda</taxon>
        <taxon>Insecta</taxon>
        <taxon>Pterygota</taxon>
        <taxon>Neoptera</taxon>
        <taxon>Polyneoptera</taxon>
        <taxon>Dictyoptera</taxon>
        <taxon>Blattodea</taxon>
        <taxon>Blattoidea</taxon>
        <taxon>Termitoidae</taxon>
        <taxon>Kalotermitidae</taxon>
        <taxon>Cryptotermitinae</taxon>
        <taxon>Cryptotermes</taxon>
    </lineage>
</organism>
<reference evidence="1 2" key="1">
    <citation type="submission" date="2017-12" db="EMBL/GenBank/DDBJ databases">
        <title>Hemimetabolous genomes reveal molecular basis of termite eusociality.</title>
        <authorList>
            <person name="Harrison M.C."/>
            <person name="Jongepier E."/>
            <person name="Robertson H.M."/>
            <person name="Arning N."/>
            <person name="Bitard-Feildel T."/>
            <person name="Chao H."/>
            <person name="Childers C.P."/>
            <person name="Dinh H."/>
            <person name="Doddapaneni H."/>
            <person name="Dugan S."/>
            <person name="Gowin J."/>
            <person name="Greiner C."/>
            <person name="Han Y."/>
            <person name="Hu H."/>
            <person name="Hughes D.S.T."/>
            <person name="Huylmans A.-K."/>
            <person name="Kemena C."/>
            <person name="Kremer L.P.M."/>
            <person name="Lee S.L."/>
            <person name="Lopez-Ezquerra A."/>
            <person name="Mallet L."/>
            <person name="Monroy-Kuhn J.M."/>
            <person name="Moser A."/>
            <person name="Murali S.C."/>
            <person name="Muzny D.M."/>
            <person name="Otani S."/>
            <person name="Piulachs M.-D."/>
            <person name="Poelchau M."/>
            <person name="Qu J."/>
            <person name="Schaub F."/>
            <person name="Wada-Katsumata A."/>
            <person name="Worley K.C."/>
            <person name="Xie Q."/>
            <person name="Ylla G."/>
            <person name="Poulsen M."/>
            <person name="Gibbs R.A."/>
            <person name="Schal C."/>
            <person name="Richards S."/>
            <person name="Belles X."/>
            <person name="Korb J."/>
            <person name="Bornberg-Bauer E."/>
        </authorList>
    </citation>
    <scope>NUCLEOTIDE SEQUENCE [LARGE SCALE GENOMIC DNA]</scope>
    <source>
        <tissue evidence="1">Whole body</tissue>
    </source>
</reference>
<keyword evidence="2" id="KW-1185">Reference proteome</keyword>
<dbReference type="InParanoid" id="A0A2J7QYE9"/>
<sequence length="99" mass="11920">MWKNSERCLEHCLYFDFPVCVLLWLNKNRGKDFSICFILHLQDGKLKLKALCSSEMSLNFYQPKHSIIYRIMSQMKLLFVDDLISYCDFKQLYLRNLNV</sequence>
<name>A0A2J7QYE9_9NEOP</name>
<dbReference type="Proteomes" id="UP000235965">
    <property type="component" value="Unassembled WGS sequence"/>
</dbReference>
<gene>
    <name evidence="1" type="ORF">B7P43_G14560</name>
</gene>
<dbReference type="AlphaFoldDB" id="A0A2J7QYE9"/>
<dbReference type="EMBL" id="NEVH01009098">
    <property type="protein sequence ID" value="PNF33599.1"/>
    <property type="molecule type" value="Genomic_DNA"/>
</dbReference>
<evidence type="ECO:0000313" key="1">
    <source>
        <dbReference type="EMBL" id="PNF33599.1"/>
    </source>
</evidence>